<dbReference type="EMBL" id="UFVQ01000003">
    <property type="protein sequence ID" value="STD06792.1"/>
    <property type="molecule type" value="Genomic_DNA"/>
</dbReference>
<gene>
    <name evidence="1" type="ORF">NCTC13533_04065</name>
</gene>
<accession>A0A376EEE2</accession>
<protein>
    <submittedName>
        <fullName evidence="1">Uncharacterized protein</fullName>
    </submittedName>
</protein>
<name>A0A376EEE2_CHRCU</name>
<reference evidence="1 2" key="1">
    <citation type="submission" date="2018-06" db="EMBL/GenBank/DDBJ databases">
        <authorList>
            <consortium name="Pathogen Informatics"/>
            <person name="Doyle S."/>
        </authorList>
    </citation>
    <scope>NUCLEOTIDE SEQUENCE [LARGE SCALE GENOMIC DNA]</scope>
    <source>
        <strain evidence="1 2">NCTC13533</strain>
    </source>
</reference>
<dbReference type="Proteomes" id="UP000255224">
    <property type="component" value="Unassembled WGS sequence"/>
</dbReference>
<sequence length="54" mass="6270">MKNKIPYIRVGTTYYKIIEKPLISGDTTSVLVRWNRETIISDHGKSFSFINPKI</sequence>
<evidence type="ECO:0000313" key="1">
    <source>
        <dbReference type="EMBL" id="STD06792.1"/>
    </source>
</evidence>
<organism evidence="1 2">
    <name type="scientific">Chryseobacterium carnipullorum</name>
    <dbReference type="NCBI Taxonomy" id="1124835"/>
    <lineage>
        <taxon>Bacteria</taxon>
        <taxon>Pseudomonadati</taxon>
        <taxon>Bacteroidota</taxon>
        <taxon>Flavobacteriia</taxon>
        <taxon>Flavobacteriales</taxon>
        <taxon>Weeksellaceae</taxon>
        <taxon>Chryseobacterium group</taxon>
        <taxon>Chryseobacterium</taxon>
    </lineage>
</organism>
<proteinExistence type="predicted"/>
<evidence type="ECO:0000313" key="2">
    <source>
        <dbReference type="Proteomes" id="UP000255224"/>
    </source>
</evidence>
<dbReference type="AlphaFoldDB" id="A0A376EEE2"/>